<dbReference type="EMBL" id="VIEB01001284">
    <property type="protein sequence ID" value="TQD73473.1"/>
    <property type="molecule type" value="Genomic_DNA"/>
</dbReference>
<dbReference type="GO" id="GO:0003676">
    <property type="term" value="F:nucleic acid binding"/>
    <property type="evidence" value="ECO:0007669"/>
    <property type="project" value="InterPro"/>
</dbReference>
<evidence type="ECO:0000256" key="2">
    <source>
        <dbReference type="ARBA" id="ARBA00022472"/>
    </source>
</evidence>
<dbReference type="GO" id="GO:0006353">
    <property type="term" value="P:DNA-templated transcription termination"/>
    <property type="evidence" value="ECO:0007669"/>
    <property type="project" value="UniProtKB-KW"/>
</dbReference>
<reference evidence="4 5" key="1">
    <citation type="journal article" date="2019" name="G3 (Bethesda)">
        <title>Sequencing of a Wild Apple (Malus baccata) Genome Unravels the Differences Between Cultivated and Wild Apple Species Regarding Disease Resistance and Cold Tolerance.</title>
        <authorList>
            <person name="Chen X."/>
        </authorList>
    </citation>
    <scope>NUCLEOTIDE SEQUENCE [LARGE SCALE GENOMIC DNA]</scope>
    <source>
        <strain evidence="5">cv. Shandingzi</strain>
        <tissue evidence="4">Leaves</tissue>
    </source>
</reference>
<accession>A0A540KGZ0</accession>
<proteinExistence type="inferred from homology"/>
<keyword evidence="2" id="KW-0805">Transcription regulation</keyword>
<dbReference type="InterPro" id="IPR003690">
    <property type="entry name" value="MTERF"/>
</dbReference>
<dbReference type="PANTHER" id="PTHR13068">
    <property type="entry name" value="CGI-12 PROTEIN-RELATED"/>
    <property type="match status" value="1"/>
</dbReference>
<keyword evidence="5" id="KW-1185">Reference proteome</keyword>
<dbReference type="Proteomes" id="UP000315295">
    <property type="component" value="Unassembled WGS sequence"/>
</dbReference>
<gene>
    <name evidence="4" type="ORF">C1H46_040993</name>
</gene>
<dbReference type="AlphaFoldDB" id="A0A540KGZ0"/>
<organism evidence="4 5">
    <name type="scientific">Malus baccata</name>
    <name type="common">Siberian crab apple</name>
    <name type="synonym">Pyrus baccata</name>
    <dbReference type="NCBI Taxonomy" id="106549"/>
    <lineage>
        <taxon>Eukaryota</taxon>
        <taxon>Viridiplantae</taxon>
        <taxon>Streptophyta</taxon>
        <taxon>Embryophyta</taxon>
        <taxon>Tracheophyta</taxon>
        <taxon>Spermatophyta</taxon>
        <taxon>Magnoliopsida</taxon>
        <taxon>eudicotyledons</taxon>
        <taxon>Gunneridae</taxon>
        <taxon>Pentapetalae</taxon>
        <taxon>rosids</taxon>
        <taxon>fabids</taxon>
        <taxon>Rosales</taxon>
        <taxon>Rosaceae</taxon>
        <taxon>Amygdaloideae</taxon>
        <taxon>Maleae</taxon>
        <taxon>Malus</taxon>
    </lineage>
</organism>
<dbReference type="PANTHER" id="PTHR13068:SF133">
    <property type="entry name" value="MITOCHONDRIAL TRANSCRIPTION TERMINATION FACTOR FAMILY PROTEIN"/>
    <property type="match status" value="1"/>
</dbReference>
<comment type="similarity">
    <text evidence="1">Belongs to the mTERF family.</text>
</comment>
<evidence type="ECO:0000256" key="1">
    <source>
        <dbReference type="ARBA" id="ARBA00007692"/>
    </source>
</evidence>
<evidence type="ECO:0000313" key="5">
    <source>
        <dbReference type="Proteomes" id="UP000315295"/>
    </source>
</evidence>
<evidence type="ECO:0000256" key="3">
    <source>
        <dbReference type="ARBA" id="ARBA00022946"/>
    </source>
</evidence>
<dbReference type="FunFam" id="1.25.70.10:FF:000001">
    <property type="entry name" value="Mitochondrial transcription termination factor-like"/>
    <property type="match status" value="1"/>
</dbReference>
<evidence type="ECO:0000313" key="4">
    <source>
        <dbReference type="EMBL" id="TQD73473.1"/>
    </source>
</evidence>
<protein>
    <submittedName>
        <fullName evidence="4">Uncharacterized protein</fullName>
    </submittedName>
</protein>
<keyword evidence="3" id="KW-0809">Transit peptide</keyword>
<keyword evidence="2" id="KW-0804">Transcription</keyword>
<dbReference type="Pfam" id="PF02536">
    <property type="entry name" value="mTERF"/>
    <property type="match status" value="2"/>
</dbReference>
<dbReference type="Gene3D" id="1.25.70.10">
    <property type="entry name" value="Transcription termination factor 3, mitochondrial"/>
    <property type="match status" value="1"/>
</dbReference>
<comment type="caution">
    <text evidence="4">The sequence shown here is derived from an EMBL/GenBank/DDBJ whole genome shotgun (WGS) entry which is preliminary data.</text>
</comment>
<dbReference type="InterPro" id="IPR038538">
    <property type="entry name" value="MTERF_sf"/>
</dbReference>
<keyword evidence="2" id="KW-0806">Transcription termination</keyword>
<name>A0A540KGZ0_MALBA</name>
<dbReference type="SMART" id="SM00733">
    <property type="entry name" value="Mterf"/>
    <property type="match status" value="7"/>
</dbReference>
<sequence length="396" mass="44762">MIQHYNLKTLRLVNSLFSCAFASKPKRFVLADPKPSKLCLPNQLLCRPITSEISETHQDFKVNYLINTCGLSPEGAISVSKRVTLESPKKAESVLALFRNHGLSQTQISKVVRARPKILSADPEKTLLPKLEFFSSLGVSRVDLAKTLAYNPHLLVISLANRIVPTYDFLRSILSEKNVVALFKRYSRIFMESQFKNVIPNIELLRESGMGPRGISLVLTYCTPVLMVRPEQLGQLVAEVKEMGFNLEKTTSVNALRALCGKNKLVWNRSREALKGWGWSDEDILSAVKKNPQCMIVSEQKLMQAMDLLVNKMGWPSEMIAKYPVVLSLSLERRLIPRCSVFKVLLLKGLIDDNLNLGSVLKPTDKQFLEMFVNRYLGKVPRLLSVYQRKVDIQDA</sequence>